<organism evidence="3 4">
    <name type="scientific">Eiseniibacteriota bacterium</name>
    <dbReference type="NCBI Taxonomy" id="2212470"/>
    <lineage>
        <taxon>Bacteria</taxon>
        <taxon>Candidatus Eiseniibacteriota</taxon>
    </lineage>
</organism>
<keyword evidence="1" id="KW-0732">Signal</keyword>
<dbReference type="Proteomes" id="UP000696931">
    <property type="component" value="Unassembled WGS sequence"/>
</dbReference>
<dbReference type="EMBL" id="JACRIW010000020">
    <property type="protein sequence ID" value="MBI5168397.1"/>
    <property type="molecule type" value="Genomic_DNA"/>
</dbReference>
<proteinExistence type="predicted"/>
<feature type="chain" id="PRO_5037735594" evidence="1">
    <location>
        <begin position="27"/>
        <end position="563"/>
    </location>
</feature>
<dbReference type="Pfam" id="PF00496">
    <property type="entry name" value="SBP_bac_5"/>
    <property type="match status" value="1"/>
</dbReference>
<dbReference type="InterPro" id="IPR000914">
    <property type="entry name" value="SBP_5_dom"/>
</dbReference>
<dbReference type="Gene3D" id="3.40.190.10">
    <property type="entry name" value="Periplasmic binding protein-like II"/>
    <property type="match status" value="1"/>
</dbReference>
<evidence type="ECO:0000313" key="3">
    <source>
        <dbReference type="EMBL" id="MBI5168397.1"/>
    </source>
</evidence>
<feature type="domain" description="Solute-binding protein family 5" evidence="2">
    <location>
        <begin position="89"/>
        <end position="459"/>
    </location>
</feature>
<dbReference type="Gene3D" id="3.10.105.10">
    <property type="entry name" value="Dipeptide-binding Protein, Domain 3"/>
    <property type="match status" value="1"/>
</dbReference>
<feature type="signal peptide" evidence="1">
    <location>
        <begin position="1"/>
        <end position="26"/>
    </location>
</feature>
<dbReference type="AlphaFoldDB" id="A0A933SA78"/>
<dbReference type="Gene3D" id="3.90.76.10">
    <property type="entry name" value="Dipeptide-binding Protein, Domain 1"/>
    <property type="match status" value="1"/>
</dbReference>
<comment type="caution">
    <text evidence="3">The sequence shown here is derived from an EMBL/GenBank/DDBJ whole genome shotgun (WGS) entry which is preliminary data.</text>
</comment>
<dbReference type="InterPro" id="IPR030678">
    <property type="entry name" value="Peptide/Ni-bd"/>
</dbReference>
<dbReference type="GO" id="GO:1904680">
    <property type="term" value="F:peptide transmembrane transporter activity"/>
    <property type="evidence" value="ECO:0007669"/>
    <property type="project" value="TreeGrafter"/>
</dbReference>
<dbReference type="GO" id="GO:0015833">
    <property type="term" value="P:peptide transport"/>
    <property type="evidence" value="ECO:0007669"/>
    <property type="project" value="TreeGrafter"/>
</dbReference>
<dbReference type="PANTHER" id="PTHR30290">
    <property type="entry name" value="PERIPLASMIC BINDING COMPONENT OF ABC TRANSPORTER"/>
    <property type="match status" value="1"/>
</dbReference>
<dbReference type="PANTHER" id="PTHR30290:SF82">
    <property type="entry name" value="ABC-TYPE DIPEPTIDE_OLIGOPEPTIDE TRANSPORT SYSTEM, PERIPLASMIC COMPONENT"/>
    <property type="match status" value="1"/>
</dbReference>
<protein>
    <submittedName>
        <fullName evidence="3">ABC transporter substrate-binding protein</fullName>
    </submittedName>
</protein>
<evidence type="ECO:0000259" key="2">
    <source>
        <dbReference type="Pfam" id="PF00496"/>
    </source>
</evidence>
<dbReference type="InterPro" id="IPR039424">
    <property type="entry name" value="SBP_5"/>
</dbReference>
<dbReference type="SUPFAM" id="SSF53850">
    <property type="entry name" value="Periplasmic binding protein-like II"/>
    <property type="match status" value="1"/>
</dbReference>
<name>A0A933SA78_UNCEI</name>
<gene>
    <name evidence="3" type="ORF">HZA61_02815</name>
</gene>
<evidence type="ECO:0000256" key="1">
    <source>
        <dbReference type="SAM" id="SignalP"/>
    </source>
</evidence>
<reference evidence="3" key="1">
    <citation type="submission" date="2020-07" db="EMBL/GenBank/DDBJ databases">
        <title>Huge and variable diversity of episymbiotic CPR bacteria and DPANN archaea in groundwater ecosystems.</title>
        <authorList>
            <person name="He C.Y."/>
            <person name="Keren R."/>
            <person name="Whittaker M."/>
            <person name="Farag I.F."/>
            <person name="Doudna J."/>
            <person name="Cate J.H.D."/>
            <person name="Banfield J.F."/>
        </authorList>
    </citation>
    <scope>NUCLEOTIDE SEQUENCE</scope>
    <source>
        <strain evidence="3">NC_groundwater_1813_Pr3_B-0.1um_71_17</strain>
    </source>
</reference>
<dbReference type="GO" id="GO:0043190">
    <property type="term" value="C:ATP-binding cassette (ABC) transporter complex"/>
    <property type="evidence" value="ECO:0007669"/>
    <property type="project" value="InterPro"/>
</dbReference>
<sequence>MFRARLRGLASAWTTAAVLAGAIASATLPGCAPPKHELPNDVLVVSQEQLSSWVRNFNPLTPAAASRWPTLAGVYEPLFVFNSIKSVQVPWLASAYEWRDGNRTLRVTTRDSVLWSDGRPFSAKDVEFTFRLLKRFPALDRRGVWGFVSGVTARDASTVDFTFQRVFIPGFDEIAAQQIVPEHVWKDVKDPVTFANEHPVATGPFTEVNVFRDQIYELGRNPHYWQKGKPAIRALRFPAFPSNDRANLALVFDEVEWAGNFIPAIERVFVKRNPEHHAYWFPLTAGVVYLYANTTRAPFDDVNVRKALSMSLDRPLMVDVAAFRYTHPSDATGMSATYDAWRDTLSDAESAWVKYDLPRANAILDSLGLARGADGIRRTKDGKPMRYDVLCVSGWSDWVRASQIIARNLRAAGVDATVKTYDFGAWFQKVQEGDFDLSIGWSIEGPAPYHLYRWLMSSATIKPLGQPSAGNWHRYSSPEADRALEAFEAAADPGEQRRLASRLQRLFAAEAPAIPLYPNPSWAEFNTSRITGFPTAEDPYCDPSPNKMERGEILLVLTSLRPR</sequence>
<accession>A0A933SA78</accession>
<dbReference type="PIRSF" id="PIRSF002741">
    <property type="entry name" value="MppA"/>
    <property type="match status" value="1"/>
</dbReference>
<dbReference type="GO" id="GO:0042597">
    <property type="term" value="C:periplasmic space"/>
    <property type="evidence" value="ECO:0007669"/>
    <property type="project" value="UniProtKB-ARBA"/>
</dbReference>
<evidence type="ECO:0000313" key="4">
    <source>
        <dbReference type="Proteomes" id="UP000696931"/>
    </source>
</evidence>
<dbReference type="CDD" id="cd08509">
    <property type="entry name" value="PBP2_TmCBP_oligosaccharides_like"/>
    <property type="match status" value="1"/>
</dbReference>